<proteinExistence type="predicted"/>
<reference evidence="1" key="1">
    <citation type="submission" date="2014-11" db="EMBL/GenBank/DDBJ databases">
        <authorList>
            <person name="Amaro Gonzalez C."/>
        </authorList>
    </citation>
    <scope>NUCLEOTIDE SEQUENCE</scope>
</reference>
<name>A0A0E9UFA6_ANGAN</name>
<evidence type="ECO:0000313" key="1">
    <source>
        <dbReference type="EMBL" id="JAH64544.1"/>
    </source>
</evidence>
<reference evidence="1" key="2">
    <citation type="journal article" date="2015" name="Fish Shellfish Immunol.">
        <title>Early steps in the European eel (Anguilla anguilla)-Vibrio vulnificus interaction in the gills: Role of the RtxA13 toxin.</title>
        <authorList>
            <person name="Callol A."/>
            <person name="Pajuelo D."/>
            <person name="Ebbesson L."/>
            <person name="Teles M."/>
            <person name="MacKenzie S."/>
            <person name="Amaro C."/>
        </authorList>
    </citation>
    <scope>NUCLEOTIDE SEQUENCE</scope>
</reference>
<dbReference type="EMBL" id="GBXM01044033">
    <property type="protein sequence ID" value="JAH64544.1"/>
    <property type="molecule type" value="Transcribed_RNA"/>
</dbReference>
<dbReference type="AlphaFoldDB" id="A0A0E9UFA6"/>
<sequence length="28" mass="3005">MNTGKMKCVLSKAGRSRNVLEAAIRAAQ</sequence>
<organism evidence="1">
    <name type="scientific">Anguilla anguilla</name>
    <name type="common">European freshwater eel</name>
    <name type="synonym">Muraena anguilla</name>
    <dbReference type="NCBI Taxonomy" id="7936"/>
    <lineage>
        <taxon>Eukaryota</taxon>
        <taxon>Metazoa</taxon>
        <taxon>Chordata</taxon>
        <taxon>Craniata</taxon>
        <taxon>Vertebrata</taxon>
        <taxon>Euteleostomi</taxon>
        <taxon>Actinopterygii</taxon>
        <taxon>Neopterygii</taxon>
        <taxon>Teleostei</taxon>
        <taxon>Anguilliformes</taxon>
        <taxon>Anguillidae</taxon>
        <taxon>Anguilla</taxon>
    </lineage>
</organism>
<accession>A0A0E9UFA6</accession>
<protein>
    <submittedName>
        <fullName evidence="1">Uncharacterized protein</fullName>
    </submittedName>
</protein>